<protein>
    <submittedName>
        <fullName evidence="4">Uncharacterized protein</fullName>
    </submittedName>
</protein>
<evidence type="ECO:0000256" key="1">
    <source>
        <dbReference type="SAM" id="MobiDB-lite"/>
    </source>
</evidence>
<evidence type="ECO:0000259" key="2">
    <source>
        <dbReference type="Pfam" id="PF03372"/>
    </source>
</evidence>
<dbReference type="SUPFAM" id="SSF56219">
    <property type="entry name" value="DNase I-like"/>
    <property type="match status" value="1"/>
</dbReference>
<dbReference type="AlphaFoldDB" id="A0A2K1R9S1"/>
<dbReference type="PANTHER" id="PTHR31286">
    <property type="entry name" value="GLYCINE-RICH CELL WALL STRUCTURAL PROTEIN 1.8-LIKE"/>
    <property type="match status" value="1"/>
</dbReference>
<dbReference type="EMBL" id="KZ623344">
    <property type="protein sequence ID" value="PNS24031.1"/>
    <property type="molecule type" value="Genomic_DNA"/>
</dbReference>
<organism evidence="4">
    <name type="scientific">Populus trichocarpa</name>
    <name type="common">Western balsam poplar</name>
    <name type="synonym">Populus balsamifera subsp. trichocarpa</name>
    <dbReference type="NCBI Taxonomy" id="3694"/>
    <lineage>
        <taxon>Eukaryota</taxon>
        <taxon>Viridiplantae</taxon>
        <taxon>Streptophyta</taxon>
        <taxon>Embryophyta</taxon>
        <taxon>Tracheophyta</taxon>
        <taxon>Spermatophyta</taxon>
        <taxon>Magnoliopsida</taxon>
        <taxon>eudicotyledons</taxon>
        <taxon>Gunneridae</taxon>
        <taxon>Pentapetalae</taxon>
        <taxon>rosids</taxon>
        <taxon>fabids</taxon>
        <taxon>Malpighiales</taxon>
        <taxon>Salicaceae</taxon>
        <taxon>Saliceae</taxon>
        <taxon>Populus</taxon>
    </lineage>
</organism>
<feature type="compositionally biased region" description="Polar residues" evidence="1">
    <location>
        <begin position="451"/>
        <end position="463"/>
    </location>
</feature>
<dbReference type="Pfam" id="PF14111">
    <property type="entry name" value="DUF4283"/>
    <property type="match status" value="1"/>
</dbReference>
<evidence type="ECO:0000313" key="4">
    <source>
        <dbReference type="EMBL" id="PNS24031.1"/>
    </source>
</evidence>
<dbReference type="InterPro" id="IPR036691">
    <property type="entry name" value="Endo/exonu/phosph_ase_sf"/>
</dbReference>
<name>A0A2K1R9S1_POPTR</name>
<dbReference type="InterPro" id="IPR040256">
    <property type="entry name" value="At4g02000-like"/>
</dbReference>
<feature type="compositionally biased region" description="Basic residues" evidence="1">
    <location>
        <begin position="482"/>
        <end position="496"/>
    </location>
</feature>
<feature type="domain" description="Endonuclease/exonuclease/phosphatase" evidence="2">
    <location>
        <begin position="505"/>
        <end position="720"/>
    </location>
</feature>
<dbReference type="Gene3D" id="3.60.10.10">
    <property type="entry name" value="Endonuclease/exonuclease/phosphatase"/>
    <property type="match status" value="1"/>
</dbReference>
<sequence length="734" mass="81936">MSLCSSVENVPMVSSNIEQHNQVKSGHTLRLELQDMLNSHGMRISQFQADSDVSIEKHSTVQASNVVPEMNHVLGSKVDEVKVGSHQQEQLKLRPKLNFLNALKGSDVDDNEGSKTLGISSVLAPPLDVFEDGCEFWKSTLVGHFVGQKLPYPVVNSIAKRIWSSYGLSEVLSSDNGFFIFNFDFVDHATNVLERAPWHMANRPLVLKRWQPNMQFLKDDLARVPVWVRLYNVPLEYWTIKGLSCVASAIGVPLHADHTTLLRKRLSYARVCVEIDASKTLVKEYDLRCPNGLFITISAEYEWIPSKCSNCNVFGHTTALCATNNIDNLKVVAEGKRNLGAINFKSVVGKRNKGSVSGENAPLASKVGNCNENGCSTSGIHMSDCNMINHAASDVRNAACHEDENPSSPFVLKSLREDMKQEQGAASTALDQDMDAMRGDPDGEQTDKELTSTILTTPQTLNSTERETVNQLAIKARDSLEKKKKGSKASSKKNKKSGSSPGGTSRGLNDPIKHSELRRLIHQERIALFGLVETRVKEKNKDNVSQLLLRSWSFLYNYDFSCRGRIWVCWNADTVKVDVFGMSDQASHVSVTILATNISFNTSIIYGDNNASLREALWSDIVSRSDGWKSTPWILMGDFNAIRNQSDRLGGSTTWADTVDRLDTCIREAQVDDLRYSGMHYTWSNQCPENLIMRKLDRVLVNEKWNLNFPLSEARFLPSDSSICGWIMTSSCPW</sequence>
<feature type="compositionally biased region" description="Basic and acidic residues" evidence="1">
    <location>
        <begin position="435"/>
        <end position="450"/>
    </location>
</feature>
<dbReference type="InterPro" id="IPR025558">
    <property type="entry name" value="DUF4283"/>
</dbReference>
<dbReference type="GO" id="GO:0003824">
    <property type="term" value="F:catalytic activity"/>
    <property type="evidence" value="ECO:0007669"/>
    <property type="project" value="InterPro"/>
</dbReference>
<dbReference type="Pfam" id="PF03372">
    <property type="entry name" value="Exo_endo_phos"/>
    <property type="match status" value="1"/>
</dbReference>
<reference evidence="4" key="2">
    <citation type="submission" date="2017-07" db="EMBL/GenBank/DDBJ databases">
        <title>WGS assembly of Populus trichocarpa.</title>
        <authorList>
            <person name="Tuskan G."/>
            <person name="Difazio S."/>
            <person name="Jansson S."/>
            <person name="Bohlmann J."/>
            <person name="Grigoriev I."/>
            <person name="Hellsten U."/>
            <person name="Putnam N."/>
            <person name="Ralph S."/>
            <person name="Rombauts S."/>
            <person name="Salamov A."/>
            <person name="Schein J."/>
            <person name="Sterck L."/>
            <person name="Aerts A."/>
            <person name="Bhalerao R."/>
            <person name="Bhalerao R."/>
            <person name="Blaudez D."/>
            <person name="Boerjan W."/>
            <person name="Brun A."/>
            <person name="Brunner A."/>
            <person name="Busov V."/>
            <person name="Campbell M."/>
            <person name="Carlson J."/>
            <person name="Chalot M."/>
            <person name="Chapman J."/>
            <person name="Chen G."/>
            <person name="Cooper D."/>
            <person name="Coutinho P."/>
            <person name="Couturier J."/>
            <person name="Covert S."/>
            <person name="Cronk Q."/>
            <person name="Cunningham R."/>
            <person name="Davis J."/>
            <person name="Degroeve S."/>
            <person name="Dejardin A."/>
            <person name="Depamphilis C."/>
            <person name="Detter J."/>
            <person name="Dirks B."/>
            <person name="Dubchak I."/>
            <person name="Duplessis S."/>
            <person name="Ehlting J."/>
            <person name="Ellis B."/>
            <person name="Gendler K."/>
            <person name="Goodstein D."/>
            <person name="Gribskov M."/>
            <person name="Grimwood J."/>
            <person name="Groover A."/>
            <person name="Gunter L."/>
            <person name="Hamberger B."/>
            <person name="Heinze B."/>
            <person name="Helariutta Y."/>
            <person name="Henrissat B."/>
            <person name="Holligan D."/>
            <person name="Holt R."/>
            <person name="Huang W."/>
            <person name="Islam-Faridi N."/>
            <person name="Jones S."/>
            <person name="Jones-Rhoades M."/>
            <person name="Jorgensen R."/>
            <person name="Joshi C."/>
            <person name="Kangasjarvi J."/>
            <person name="Karlsson J."/>
            <person name="Kelleher C."/>
            <person name="Kirkpatrick R."/>
            <person name="Kirst M."/>
            <person name="Kohler A."/>
            <person name="Kalluri U."/>
            <person name="Larimer F."/>
            <person name="Leebens-Mack J."/>
            <person name="Leple J."/>
            <person name="Locascio P."/>
            <person name="Lou Y."/>
            <person name="Lucas S."/>
            <person name="Martin F."/>
            <person name="Montanini B."/>
            <person name="Napoli C."/>
            <person name="Nelson D."/>
            <person name="Nelson C."/>
            <person name="Nieminen K."/>
            <person name="Nilsson O."/>
            <person name="Pereda V."/>
            <person name="Peter G."/>
            <person name="Philippe R."/>
            <person name="Pilate G."/>
            <person name="Poliakov A."/>
            <person name="Razumovskaya J."/>
            <person name="Richardson P."/>
            <person name="Rinaldi C."/>
            <person name="Ritland K."/>
            <person name="Rouze P."/>
            <person name="Ryaboy D."/>
            <person name="Schmutz J."/>
            <person name="Schrader J."/>
            <person name="Segerman B."/>
            <person name="Shin H."/>
            <person name="Siddiqui A."/>
            <person name="Sterky F."/>
            <person name="Terry A."/>
            <person name="Tsai C."/>
            <person name="Uberbacher E."/>
            <person name="Unneberg P."/>
            <person name="Vahala J."/>
            <person name="Wall K."/>
            <person name="Wessler S."/>
            <person name="Yang G."/>
            <person name="Yin T."/>
            <person name="Douglas C."/>
            <person name="Marra M."/>
            <person name="Sandberg G."/>
            <person name="Van De Peer Y."/>
            <person name="Rokhsar D."/>
        </authorList>
    </citation>
    <scope>NUCLEOTIDE SEQUENCE</scope>
    <source>
        <strain evidence="4">Nisqually-1</strain>
    </source>
</reference>
<reference evidence="4" key="1">
    <citation type="journal article" date="2006" name="Science">
        <title>The genome of black cottonwood, Populus trichocarpa (Torr. &amp; Gray).</title>
        <authorList>
            <person name="Tuskan G.A."/>
            <person name="Difazio S."/>
            <person name="Jansson S."/>
            <person name="Bohlmann J."/>
            <person name="Grigoriev I."/>
            <person name="Hellsten U."/>
            <person name="Putnam N."/>
            <person name="Ralph S."/>
            <person name="Rombauts S."/>
            <person name="Salamov A."/>
            <person name="Schein J."/>
            <person name="Sterck L."/>
            <person name="Aerts A."/>
            <person name="Bhalerao R.R."/>
            <person name="Bhalerao R.P."/>
            <person name="Blaudez D."/>
            <person name="Boerjan W."/>
            <person name="Brun A."/>
            <person name="Brunner A."/>
            <person name="Busov V."/>
            <person name="Campbell M."/>
            <person name="Carlson J."/>
            <person name="Chalot M."/>
            <person name="Chapman J."/>
            <person name="Chen G.L."/>
            <person name="Cooper D."/>
            <person name="Coutinho P.M."/>
            <person name="Couturier J."/>
            <person name="Covert S."/>
            <person name="Cronk Q."/>
            <person name="Cunningham R."/>
            <person name="Davis J."/>
            <person name="Degroeve S."/>
            <person name="Dejardin A."/>
            <person name="Depamphilis C."/>
            <person name="Detter J."/>
            <person name="Dirks B."/>
            <person name="Dubchak I."/>
            <person name="Duplessis S."/>
            <person name="Ehlting J."/>
            <person name="Ellis B."/>
            <person name="Gendler K."/>
            <person name="Goodstein D."/>
            <person name="Gribskov M."/>
            <person name="Grimwood J."/>
            <person name="Groover A."/>
            <person name="Gunter L."/>
            <person name="Hamberger B."/>
            <person name="Heinze B."/>
            <person name="Helariutta Y."/>
            <person name="Henrissat B."/>
            <person name="Holligan D."/>
            <person name="Holt R."/>
            <person name="Huang W."/>
            <person name="Islam-Faridi N."/>
            <person name="Jones S."/>
            <person name="Jones-Rhoades M."/>
            <person name="Jorgensen R."/>
            <person name="Joshi C."/>
            <person name="Kangasjarvi J."/>
            <person name="Karlsson J."/>
            <person name="Kelleher C."/>
            <person name="Kirkpatrick R."/>
            <person name="Kirst M."/>
            <person name="Kohler A."/>
            <person name="Kalluri U."/>
            <person name="Larimer F."/>
            <person name="Leebens-Mack J."/>
            <person name="Leple J.C."/>
            <person name="Locascio P."/>
            <person name="Lou Y."/>
            <person name="Lucas S."/>
            <person name="Martin F."/>
            <person name="Montanini B."/>
            <person name="Napoli C."/>
            <person name="Nelson D.R."/>
            <person name="Nelson C."/>
            <person name="Nieminen K."/>
            <person name="Nilsson O."/>
            <person name="Pereda V."/>
            <person name="Peter G."/>
            <person name="Philippe R."/>
            <person name="Pilate G."/>
            <person name="Poliakov A."/>
            <person name="Razumovskaya J."/>
            <person name="Richardson P."/>
            <person name="Rinaldi C."/>
            <person name="Ritland K."/>
            <person name="Rouze P."/>
            <person name="Ryaboy D."/>
            <person name="Schmutz J."/>
            <person name="Schrader J."/>
            <person name="Segerman B."/>
            <person name="Shin H."/>
            <person name="Siddiqui A."/>
            <person name="Sterky F."/>
            <person name="Terry A."/>
            <person name="Tsai C.J."/>
            <person name="Uberbacher E."/>
            <person name="Unneberg P."/>
            <person name="Vahala J."/>
            <person name="Wall K."/>
            <person name="Wessler S."/>
            <person name="Yang G."/>
            <person name="Yin T."/>
            <person name="Douglas C."/>
            <person name="Marra M."/>
            <person name="Sandberg G."/>
            <person name="Van de Peer Y."/>
            <person name="Rokhsar D."/>
        </authorList>
    </citation>
    <scope>NUCLEOTIDE SEQUENCE [LARGE SCALE GENOMIC DNA]</scope>
    <source>
        <strain evidence="4">Nisqually-1</strain>
    </source>
</reference>
<dbReference type="InterPro" id="IPR005135">
    <property type="entry name" value="Endo/exonuclease/phosphatase"/>
</dbReference>
<accession>A0A2K1R9S1</accession>
<dbReference type="InParanoid" id="A0A2K1R9S1"/>
<feature type="domain" description="DUF4283" evidence="3">
    <location>
        <begin position="134"/>
        <end position="216"/>
    </location>
</feature>
<proteinExistence type="predicted"/>
<evidence type="ECO:0000259" key="3">
    <source>
        <dbReference type="Pfam" id="PF14111"/>
    </source>
</evidence>
<feature type="region of interest" description="Disordered" evidence="1">
    <location>
        <begin position="418"/>
        <end position="511"/>
    </location>
</feature>
<gene>
    <name evidence="4" type="ORF">POPTR_T016400</name>
</gene>
<dbReference type="PANTHER" id="PTHR31286:SF99">
    <property type="entry name" value="DUF4283 DOMAIN-CONTAINING PROTEIN"/>
    <property type="match status" value="1"/>
</dbReference>